<keyword evidence="2" id="KW-0614">Plasmid</keyword>
<evidence type="ECO:0000313" key="2">
    <source>
        <dbReference type="EMBL" id="CRY96049.1"/>
    </source>
</evidence>
<feature type="region of interest" description="Disordered" evidence="1">
    <location>
        <begin position="249"/>
        <end position="268"/>
    </location>
</feature>
<geneLocation type="plasmid" evidence="2">
    <name>pRGFK0888</name>
</geneLocation>
<sequence length="268" mass="31241">MSKFCILRIKKLHGDGNIAGAISHHLRTRKTDNANPELMRKNWFYPNDGIGSDFVSLDNRKRYQRQALSIFRKRLPEKIRKNAVRAVEFMMTVSPEVMKIPGFNPVKYMAECTKWARKKFGSENVFFVAYHRDETTPHVSLLLTPIDEKGKLNARKFFGGREKMTALQDDFYREVGRPFGLERGVKGSKAKHQSIRIFYSEINGREENLRNEAKAIANDIINKSAPKLEQIIRKYEKLSNMTPEEFSDYYKQKHSPRKNRNIGTGMEY</sequence>
<dbReference type="EMBL" id="LN853490">
    <property type="protein sequence ID" value="CRY96049.1"/>
    <property type="molecule type" value="Genomic_DNA"/>
</dbReference>
<protein>
    <recommendedName>
        <fullName evidence="3">Plasmid recombination enzyme</fullName>
    </recommendedName>
</protein>
<reference evidence="2" key="2">
    <citation type="submission" date="2015-07" db="EMBL/GenBank/DDBJ databases">
        <title>Plasmids, circular viruses and viroids from rat gut.</title>
        <authorList>
            <person name="Jorgensen T.J."/>
            <person name="Hansen M.A."/>
            <person name="Xu Z."/>
            <person name="Tabak M.A."/>
            <person name="Sorensen S.J."/>
            <person name="Hansen L.H."/>
        </authorList>
    </citation>
    <scope>NUCLEOTIDE SEQUENCE</scope>
    <source>
        <plasmid evidence="2">pRGFK0888</plasmid>
    </source>
</reference>
<proteinExistence type="predicted"/>
<evidence type="ECO:0008006" key="3">
    <source>
        <dbReference type="Google" id="ProtNLM"/>
    </source>
</evidence>
<organism evidence="2">
    <name type="scientific">uncultured prokaryote</name>
    <dbReference type="NCBI Taxonomy" id="198431"/>
    <lineage>
        <taxon>unclassified sequences</taxon>
        <taxon>environmental samples</taxon>
    </lineage>
</organism>
<dbReference type="AlphaFoldDB" id="A0A0H5Q3R9"/>
<dbReference type="GO" id="GO:0003677">
    <property type="term" value="F:DNA binding"/>
    <property type="evidence" value="ECO:0007669"/>
    <property type="project" value="InterPro"/>
</dbReference>
<dbReference type="CDD" id="cd17242">
    <property type="entry name" value="MobM_relaxase"/>
    <property type="match status" value="1"/>
</dbReference>
<dbReference type="Pfam" id="PF01076">
    <property type="entry name" value="Mob_Pre"/>
    <property type="match status" value="1"/>
</dbReference>
<reference evidence="2" key="1">
    <citation type="submission" date="2015-06" db="EMBL/GenBank/DDBJ databases">
        <authorList>
            <person name="Joergensen T."/>
        </authorList>
    </citation>
    <scope>NUCLEOTIDE SEQUENCE</scope>
    <source>
        <plasmid evidence="2">pRGFK0888</plasmid>
    </source>
</reference>
<dbReference type="NCBIfam" id="NF041497">
    <property type="entry name" value="MobV"/>
    <property type="match status" value="1"/>
</dbReference>
<name>A0A0H5Q3R9_9ZZZZ</name>
<accession>A0A0H5Q3R9</accession>
<dbReference type="GO" id="GO:0006310">
    <property type="term" value="P:DNA recombination"/>
    <property type="evidence" value="ECO:0007669"/>
    <property type="project" value="InterPro"/>
</dbReference>
<dbReference type="InterPro" id="IPR001668">
    <property type="entry name" value="Mob_Pre"/>
</dbReference>
<evidence type="ECO:0000256" key="1">
    <source>
        <dbReference type="SAM" id="MobiDB-lite"/>
    </source>
</evidence>
<dbReference type="Gene3D" id="3.30.930.30">
    <property type="match status" value="1"/>
</dbReference>